<organism evidence="10 11">
    <name type="scientific">Adineta steineri</name>
    <dbReference type="NCBI Taxonomy" id="433720"/>
    <lineage>
        <taxon>Eukaryota</taxon>
        <taxon>Metazoa</taxon>
        <taxon>Spiralia</taxon>
        <taxon>Gnathifera</taxon>
        <taxon>Rotifera</taxon>
        <taxon>Eurotatoria</taxon>
        <taxon>Bdelloidea</taxon>
        <taxon>Adinetida</taxon>
        <taxon>Adinetidae</taxon>
        <taxon>Adineta</taxon>
    </lineage>
</organism>
<evidence type="ECO:0000256" key="5">
    <source>
        <dbReference type="ARBA" id="ARBA00022989"/>
    </source>
</evidence>
<dbReference type="InterPro" id="IPR013122">
    <property type="entry name" value="PKD1_2_channel"/>
</dbReference>
<evidence type="ECO:0000256" key="7">
    <source>
        <dbReference type="PROSITE-ProRule" id="PRU00504"/>
    </source>
</evidence>
<keyword evidence="6 8" id="KW-0472">Membrane</keyword>
<evidence type="ECO:0000313" key="10">
    <source>
        <dbReference type="EMBL" id="CAF1017640.1"/>
    </source>
</evidence>
<evidence type="ECO:0000256" key="2">
    <source>
        <dbReference type="ARBA" id="ARBA00007200"/>
    </source>
</evidence>
<dbReference type="AlphaFoldDB" id="A0A814I1L7"/>
<feature type="repeat" description="NHL" evidence="7">
    <location>
        <begin position="495"/>
        <end position="534"/>
    </location>
</feature>
<gene>
    <name evidence="10" type="ORF">JYZ213_LOCUS16885</name>
</gene>
<evidence type="ECO:0000256" key="1">
    <source>
        <dbReference type="ARBA" id="ARBA00004141"/>
    </source>
</evidence>
<keyword evidence="3 8" id="KW-0812">Transmembrane</keyword>
<dbReference type="PANTHER" id="PTHR10877">
    <property type="entry name" value="POLYCYSTIN FAMILY MEMBER"/>
    <property type="match status" value="1"/>
</dbReference>
<dbReference type="Pfam" id="PF01436">
    <property type="entry name" value="NHL"/>
    <property type="match status" value="2"/>
</dbReference>
<evidence type="ECO:0000256" key="3">
    <source>
        <dbReference type="ARBA" id="ARBA00022692"/>
    </source>
</evidence>
<reference evidence="10" key="1">
    <citation type="submission" date="2021-02" db="EMBL/GenBank/DDBJ databases">
        <authorList>
            <person name="Nowell W R."/>
        </authorList>
    </citation>
    <scope>NUCLEOTIDE SEQUENCE</scope>
</reference>
<dbReference type="GO" id="GO:0016020">
    <property type="term" value="C:membrane"/>
    <property type="evidence" value="ECO:0007669"/>
    <property type="project" value="UniProtKB-SubCell"/>
</dbReference>
<dbReference type="PROSITE" id="PS51125">
    <property type="entry name" value="NHL"/>
    <property type="match status" value="3"/>
</dbReference>
<sequence>MKNIKIFFDTLAVSYNQPKFCSNVSWNQNATIFANSSTIGTTPYSIFINTDNTVYALNRIHNQIQIWLNDSINLTRTISGGFSNSWSLFVTTNGDIYVDNTNASGSVDKWALNSNSSVPVMYVSSACYSLFVDINDTLYCSMMVLHKIIAKSLNSVSNMTTIVAGTGCPGSISNMLYNPRGIFVNTNLDLYIADYTNNRIQLYQSGQLSGTTVTGVTSSTTTITLYQPTGIVLDADNYLFIVDRGYQRIVGEGPNGFRCIIGCSGSSLNQLNSPQAMAFDSTGNIFVIDSSTNQIVKFDLLTNFCDEVTTTEKTITVTMNNVTSASNIITSQSNNLIINSSKIVSYNQPKFCQNTSWEQNSTTFASNSTSPYSIFINTNNIVYVVDRINNRIQAWFNGSINPTTIISTNLSNPFAFFVTTTGDIYIDNGGSNGRVDKWALNSNISVPAMYISKACYGLFIDINDTLYCSMNSLHQVVTKSIHSVSNTLTLVAGTGCSGSASNMLYNPHGIFVDINLNLYVADYGNNRIQFYQSGQLSGITITGNGSSITLFQPTGIVLDADNYLFIVDSGNNRIIGEGPNECQRIGELFEETNGYVYINLQLASYINDILTFLFAFCCFFGTIKFVRLCRFNQRMNLFIHTLQYAGKELISFAMMFSIVFMSFICLFYLLFVSQLDECSSLLKTSQMLFEMSLMKFDAHELSGAAPFLGPFCFSLYIILVVFVCMSMFITIINDSFRRARENVNDKQEIFSYMLNKFQRWIGLKQTNEEERDALMRSEHFNPIERFPKKIDELIDAITRVRIIVLIIHAYCC</sequence>
<dbReference type="EMBL" id="CAJNOG010000154">
    <property type="protein sequence ID" value="CAF1017640.1"/>
    <property type="molecule type" value="Genomic_DNA"/>
</dbReference>
<dbReference type="CDD" id="cd05819">
    <property type="entry name" value="NHL"/>
    <property type="match status" value="2"/>
</dbReference>
<evidence type="ECO:0000256" key="4">
    <source>
        <dbReference type="ARBA" id="ARBA00022737"/>
    </source>
</evidence>
<evidence type="ECO:0000256" key="8">
    <source>
        <dbReference type="SAM" id="Phobius"/>
    </source>
</evidence>
<keyword evidence="5 8" id="KW-1133">Transmembrane helix</keyword>
<comment type="similarity">
    <text evidence="2">Belongs to the polycystin family.</text>
</comment>
<dbReference type="Gene3D" id="2.120.10.30">
    <property type="entry name" value="TolB, C-terminal domain"/>
    <property type="match status" value="2"/>
</dbReference>
<dbReference type="InterPro" id="IPR001258">
    <property type="entry name" value="NHL_repeat"/>
</dbReference>
<feature type="repeat" description="NHL" evidence="7">
    <location>
        <begin position="176"/>
        <end position="206"/>
    </location>
</feature>
<dbReference type="SUPFAM" id="SSF101898">
    <property type="entry name" value="NHL repeat"/>
    <property type="match status" value="2"/>
</dbReference>
<dbReference type="Gene3D" id="2.40.10.500">
    <property type="match status" value="2"/>
</dbReference>
<dbReference type="InterPro" id="IPR051223">
    <property type="entry name" value="Polycystin"/>
</dbReference>
<feature type="transmembrane region" description="Helical" evidence="8">
    <location>
        <begin position="707"/>
        <end position="732"/>
    </location>
</feature>
<evidence type="ECO:0000259" key="9">
    <source>
        <dbReference type="Pfam" id="PF08016"/>
    </source>
</evidence>
<proteinExistence type="inferred from homology"/>
<keyword evidence="4" id="KW-0677">Repeat</keyword>
<dbReference type="PANTHER" id="PTHR10877:SF194">
    <property type="entry name" value="LOCATION OF VULVA DEFECTIVE 1"/>
    <property type="match status" value="1"/>
</dbReference>
<evidence type="ECO:0000256" key="6">
    <source>
        <dbReference type="ARBA" id="ARBA00023136"/>
    </source>
</evidence>
<feature type="transmembrane region" description="Helical" evidence="8">
    <location>
        <begin position="649"/>
        <end position="671"/>
    </location>
</feature>
<dbReference type="GO" id="GO:0005262">
    <property type="term" value="F:calcium channel activity"/>
    <property type="evidence" value="ECO:0007669"/>
    <property type="project" value="TreeGrafter"/>
</dbReference>
<feature type="domain" description="Polycystin cation channel PKD1/PKD2" evidence="9">
    <location>
        <begin position="590"/>
        <end position="737"/>
    </location>
</feature>
<dbReference type="InterPro" id="IPR011042">
    <property type="entry name" value="6-blade_b-propeller_TolB-like"/>
</dbReference>
<name>A0A814I1L7_9BILA</name>
<dbReference type="GO" id="GO:0050982">
    <property type="term" value="P:detection of mechanical stimulus"/>
    <property type="evidence" value="ECO:0007669"/>
    <property type="project" value="TreeGrafter"/>
</dbReference>
<feature type="repeat" description="NHL" evidence="7">
    <location>
        <begin position="258"/>
        <end position="301"/>
    </location>
</feature>
<accession>A0A814I1L7</accession>
<evidence type="ECO:0000313" key="11">
    <source>
        <dbReference type="Proteomes" id="UP000663845"/>
    </source>
</evidence>
<feature type="transmembrane region" description="Helical" evidence="8">
    <location>
        <begin position="609"/>
        <end position="628"/>
    </location>
</feature>
<dbReference type="Pfam" id="PF08016">
    <property type="entry name" value="PKD_channel"/>
    <property type="match status" value="1"/>
</dbReference>
<protein>
    <recommendedName>
        <fullName evidence="9">Polycystin cation channel PKD1/PKD2 domain-containing protein</fullName>
    </recommendedName>
</protein>
<dbReference type="Proteomes" id="UP000663845">
    <property type="component" value="Unassembled WGS sequence"/>
</dbReference>
<comment type="caution">
    <text evidence="10">The sequence shown here is derived from an EMBL/GenBank/DDBJ whole genome shotgun (WGS) entry which is preliminary data.</text>
</comment>
<comment type="subcellular location">
    <subcellularLocation>
        <location evidence="1">Membrane</location>
        <topology evidence="1">Multi-pass membrane protein</topology>
    </subcellularLocation>
</comment>